<dbReference type="Ensembl" id="ENSPMGT00000016462.1">
    <property type="protein sequence ID" value="ENSPMGP00000015437.1"/>
    <property type="gene ID" value="ENSPMGG00000012628.1"/>
</dbReference>
<dbReference type="AlphaFoldDB" id="A0A3B4AED7"/>
<evidence type="ECO:0000313" key="3">
    <source>
        <dbReference type="Proteomes" id="UP000261520"/>
    </source>
</evidence>
<evidence type="ECO:0000313" key="2">
    <source>
        <dbReference type="Ensembl" id="ENSPMGP00000015437.1"/>
    </source>
</evidence>
<reference evidence="2" key="1">
    <citation type="submission" date="2025-08" db="UniProtKB">
        <authorList>
            <consortium name="Ensembl"/>
        </authorList>
    </citation>
    <scope>IDENTIFICATION</scope>
</reference>
<organism evidence="2 3">
    <name type="scientific">Periophthalmus magnuspinnatus</name>
    <dbReference type="NCBI Taxonomy" id="409849"/>
    <lineage>
        <taxon>Eukaryota</taxon>
        <taxon>Metazoa</taxon>
        <taxon>Chordata</taxon>
        <taxon>Craniata</taxon>
        <taxon>Vertebrata</taxon>
        <taxon>Euteleostomi</taxon>
        <taxon>Actinopterygii</taxon>
        <taxon>Neopterygii</taxon>
        <taxon>Teleostei</taxon>
        <taxon>Neoteleostei</taxon>
        <taxon>Acanthomorphata</taxon>
        <taxon>Gobiaria</taxon>
        <taxon>Gobiiformes</taxon>
        <taxon>Gobioidei</taxon>
        <taxon>Gobiidae</taxon>
        <taxon>Oxudercinae</taxon>
        <taxon>Periophthalmus</taxon>
    </lineage>
</organism>
<keyword evidence="1" id="KW-0812">Transmembrane</keyword>
<feature type="transmembrane region" description="Helical" evidence="1">
    <location>
        <begin position="108"/>
        <end position="126"/>
    </location>
</feature>
<reference evidence="2" key="2">
    <citation type="submission" date="2025-09" db="UniProtKB">
        <authorList>
            <consortium name="Ensembl"/>
        </authorList>
    </citation>
    <scope>IDENTIFICATION</scope>
</reference>
<accession>A0A3B4AED7</accession>
<protein>
    <submittedName>
        <fullName evidence="2">Uncharacterized protein</fullName>
    </submittedName>
</protein>
<sequence length="145" mass="17071">MSKLSFRARALDASKPLPVFRCEDLPDLHEYASINRAVPQMPTGMEKEEESEHHLQRAISAQQVWGEKRDNMVIPVPEAECNIPHYESLYPGEFKMPKQLIHIQLSELLQDHVVILFFLPMFYVSYTEDIKYMKSDMWNYIVKKK</sequence>
<dbReference type="Proteomes" id="UP000261520">
    <property type="component" value="Unplaced"/>
</dbReference>
<dbReference type="PANTHER" id="PTHR14898">
    <property type="entry name" value="ENHANCER OF POLYCOMB"/>
    <property type="match status" value="1"/>
</dbReference>
<keyword evidence="1" id="KW-0472">Membrane</keyword>
<keyword evidence="3" id="KW-1185">Reference proteome</keyword>
<dbReference type="InterPro" id="IPR024943">
    <property type="entry name" value="Enhancer_polycomb"/>
</dbReference>
<keyword evidence="1" id="KW-1133">Transmembrane helix</keyword>
<evidence type="ECO:0000256" key="1">
    <source>
        <dbReference type="SAM" id="Phobius"/>
    </source>
</evidence>
<dbReference type="GO" id="GO:0035267">
    <property type="term" value="C:NuA4 histone acetyltransferase complex"/>
    <property type="evidence" value="ECO:0007669"/>
    <property type="project" value="InterPro"/>
</dbReference>
<proteinExistence type="predicted"/>
<dbReference type="GO" id="GO:0006357">
    <property type="term" value="P:regulation of transcription by RNA polymerase II"/>
    <property type="evidence" value="ECO:0007669"/>
    <property type="project" value="InterPro"/>
</dbReference>
<name>A0A3B4AED7_9GOBI</name>